<gene>
    <name evidence="2" type="ORF">GCM10008179_05500</name>
</gene>
<dbReference type="EMBL" id="BSFI01000002">
    <property type="protein sequence ID" value="GLK66912.1"/>
    <property type="molecule type" value="Genomic_DNA"/>
</dbReference>
<accession>A0A9W6MUG0</accession>
<dbReference type="InterPro" id="IPR010239">
    <property type="entry name" value="CHP02001"/>
</dbReference>
<proteinExistence type="predicted"/>
<organism evidence="2 3">
    <name type="scientific">Hansschlegelia plantiphila</name>
    <dbReference type="NCBI Taxonomy" id="374655"/>
    <lineage>
        <taxon>Bacteria</taxon>
        <taxon>Pseudomonadati</taxon>
        <taxon>Pseudomonadota</taxon>
        <taxon>Alphaproteobacteria</taxon>
        <taxon>Hyphomicrobiales</taxon>
        <taxon>Methylopilaceae</taxon>
        <taxon>Hansschlegelia</taxon>
    </lineage>
</organism>
<keyword evidence="1" id="KW-0732">Signal</keyword>
<evidence type="ECO:0008006" key="4">
    <source>
        <dbReference type="Google" id="ProtNLM"/>
    </source>
</evidence>
<dbReference type="NCBIfam" id="TIGR02001">
    <property type="entry name" value="gcw_chp"/>
    <property type="match status" value="1"/>
</dbReference>
<protein>
    <recommendedName>
        <fullName evidence="4">Lipoprotein</fullName>
    </recommendedName>
</protein>
<dbReference type="Pfam" id="PF09694">
    <property type="entry name" value="Gcw_chp"/>
    <property type="match status" value="1"/>
</dbReference>
<keyword evidence="3" id="KW-1185">Reference proteome</keyword>
<dbReference type="AlphaFoldDB" id="A0A9W6MUG0"/>
<comment type="caution">
    <text evidence="2">The sequence shown here is derived from an EMBL/GenBank/DDBJ whole genome shotgun (WGS) entry which is preliminary data.</text>
</comment>
<feature type="signal peptide" evidence="1">
    <location>
        <begin position="1"/>
        <end position="21"/>
    </location>
</feature>
<sequence>MACGALIAAAASAPALNQASAADLAAPEVIDVTKSPIDVSFGVKLATEYNLRSVSQTKGHPAVQGYAEISFYDWAYAGVWASNVDFGGTDPSAEVDYYAGLRHTWDGLTLDGGFLYIDYVGEKSGLHELDFWKVYGSVKYAFNENLTIGANLYWTSDFIGYSKIDGTHSSLFGKYTLPPINGIPSDIGFYVSGEVGKQWVSKNFAPDYVFWNAGVGVTYKAMTVDLRYTDSDLSRRECNLFIGQRSSCGSRYMASISFDTSLSKIK</sequence>
<reference evidence="2" key="2">
    <citation type="submission" date="2023-01" db="EMBL/GenBank/DDBJ databases">
        <authorList>
            <person name="Sun Q."/>
            <person name="Evtushenko L."/>
        </authorList>
    </citation>
    <scope>NUCLEOTIDE SEQUENCE</scope>
    <source>
        <strain evidence="2">VKM B-2347</strain>
    </source>
</reference>
<dbReference type="Proteomes" id="UP001143372">
    <property type="component" value="Unassembled WGS sequence"/>
</dbReference>
<evidence type="ECO:0000256" key="1">
    <source>
        <dbReference type="SAM" id="SignalP"/>
    </source>
</evidence>
<reference evidence="2" key="1">
    <citation type="journal article" date="2014" name="Int. J. Syst. Evol. Microbiol.">
        <title>Complete genome sequence of Corynebacterium casei LMG S-19264T (=DSM 44701T), isolated from a smear-ripened cheese.</title>
        <authorList>
            <consortium name="US DOE Joint Genome Institute (JGI-PGF)"/>
            <person name="Walter F."/>
            <person name="Albersmeier A."/>
            <person name="Kalinowski J."/>
            <person name="Ruckert C."/>
        </authorList>
    </citation>
    <scope>NUCLEOTIDE SEQUENCE</scope>
    <source>
        <strain evidence="2">VKM B-2347</strain>
    </source>
</reference>
<feature type="chain" id="PRO_5040783453" description="Lipoprotein" evidence="1">
    <location>
        <begin position="22"/>
        <end position="266"/>
    </location>
</feature>
<evidence type="ECO:0000313" key="3">
    <source>
        <dbReference type="Proteomes" id="UP001143372"/>
    </source>
</evidence>
<name>A0A9W6MUG0_9HYPH</name>
<evidence type="ECO:0000313" key="2">
    <source>
        <dbReference type="EMBL" id="GLK66912.1"/>
    </source>
</evidence>